<evidence type="ECO:0008006" key="3">
    <source>
        <dbReference type="Google" id="ProtNLM"/>
    </source>
</evidence>
<name>A0ABY3RH92_9BRAD</name>
<evidence type="ECO:0000313" key="2">
    <source>
        <dbReference type="Proteomes" id="UP001431010"/>
    </source>
</evidence>
<reference evidence="1" key="1">
    <citation type="journal article" date="2024" name="Antonie Van Leeuwenhoek">
        <title>Bradyrhizobium ontarionense sp. nov., a novel bacterial symbiont isolated from Aeschynomene indica (Indian jointvetch), harbours photosynthesis, nitrogen fixation and nitrous oxide (N2O) reductase genes.</title>
        <authorList>
            <person name="Bromfield E.S.P."/>
            <person name="Cloutier S."/>
        </authorList>
    </citation>
    <scope>NUCLEOTIDE SEQUENCE</scope>
    <source>
        <strain evidence="1">A19</strain>
    </source>
</reference>
<dbReference type="Pfam" id="PF11162">
    <property type="entry name" value="DUF2946"/>
    <property type="match status" value="1"/>
</dbReference>
<proteinExistence type="predicted"/>
<accession>A0ABY3RH92</accession>
<organism evidence="1 2">
    <name type="scientific">Bradyrhizobium ontarionense</name>
    <dbReference type="NCBI Taxonomy" id="2898149"/>
    <lineage>
        <taxon>Bacteria</taxon>
        <taxon>Pseudomonadati</taxon>
        <taxon>Pseudomonadota</taxon>
        <taxon>Alphaproteobacteria</taxon>
        <taxon>Hyphomicrobiales</taxon>
        <taxon>Nitrobacteraceae</taxon>
        <taxon>Bradyrhizobium</taxon>
    </lineage>
</organism>
<dbReference type="EMBL" id="CP088156">
    <property type="protein sequence ID" value="UFZ06029.1"/>
    <property type="molecule type" value="Genomic_DNA"/>
</dbReference>
<keyword evidence="2" id="KW-1185">Reference proteome</keyword>
<gene>
    <name evidence="1" type="ORF">LQG66_06890</name>
</gene>
<evidence type="ECO:0000313" key="1">
    <source>
        <dbReference type="EMBL" id="UFZ06029.1"/>
    </source>
</evidence>
<sequence length="120" mass="12409">MRQRLQVFLPIVLIALMVQIMAPIGAAWAAATAASDPLRGIEICHSQPGAPSSDEQRDRHVRESCALCCAAQPDALAGPLLPVSGVSPRYASDVVWRAAIPAACGARACSGAQARAPPAV</sequence>
<dbReference type="Proteomes" id="UP001431010">
    <property type="component" value="Chromosome"/>
</dbReference>
<protein>
    <recommendedName>
        <fullName evidence="3">DUF2946 domain-containing protein</fullName>
    </recommendedName>
</protein>
<dbReference type="InterPro" id="IPR021333">
    <property type="entry name" value="DUF2946"/>
</dbReference>
<dbReference type="RefSeq" id="WP_231324731.1">
    <property type="nucleotide sequence ID" value="NZ_CP088156.1"/>
</dbReference>